<dbReference type="PANTHER" id="PTHR10302">
    <property type="entry name" value="SINGLE-STRANDED DNA-BINDING PROTEIN"/>
    <property type="match status" value="1"/>
</dbReference>
<evidence type="ECO:0000313" key="4">
    <source>
        <dbReference type="Proteomes" id="UP000076502"/>
    </source>
</evidence>
<keyword evidence="2" id="KW-0496">Mitochondrion</keyword>
<dbReference type="STRING" id="178035.A0A154PC24"/>
<name>A0A154PC24_DUFNO</name>
<evidence type="ECO:0000313" key="3">
    <source>
        <dbReference type="EMBL" id="KZC09371.1"/>
    </source>
</evidence>
<dbReference type="Pfam" id="PF00436">
    <property type="entry name" value="SSB"/>
    <property type="match status" value="1"/>
</dbReference>
<dbReference type="InterPro" id="IPR000424">
    <property type="entry name" value="Primosome_PriB/ssb"/>
</dbReference>
<dbReference type="Gene3D" id="2.40.50.140">
    <property type="entry name" value="Nucleic acid-binding proteins"/>
    <property type="match status" value="1"/>
</dbReference>
<organism evidence="3 4">
    <name type="scientific">Dufourea novaeangliae</name>
    <name type="common">Sweat bee</name>
    <dbReference type="NCBI Taxonomy" id="178035"/>
    <lineage>
        <taxon>Eukaryota</taxon>
        <taxon>Metazoa</taxon>
        <taxon>Ecdysozoa</taxon>
        <taxon>Arthropoda</taxon>
        <taxon>Hexapoda</taxon>
        <taxon>Insecta</taxon>
        <taxon>Pterygota</taxon>
        <taxon>Neoptera</taxon>
        <taxon>Endopterygota</taxon>
        <taxon>Hymenoptera</taxon>
        <taxon>Apocrita</taxon>
        <taxon>Aculeata</taxon>
        <taxon>Apoidea</taxon>
        <taxon>Anthophila</taxon>
        <taxon>Halictidae</taxon>
        <taxon>Rophitinae</taxon>
        <taxon>Dufourea</taxon>
    </lineage>
</organism>
<dbReference type="PROSITE" id="PS50935">
    <property type="entry name" value="SSB"/>
    <property type="match status" value="1"/>
</dbReference>
<keyword evidence="1 2" id="KW-0238">DNA-binding</keyword>
<dbReference type="AlphaFoldDB" id="A0A154PC24"/>
<dbReference type="GO" id="GO:0042645">
    <property type="term" value="C:mitochondrial nucleoid"/>
    <property type="evidence" value="ECO:0007669"/>
    <property type="project" value="TreeGrafter"/>
</dbReference>
<gene>
    <name evidence="3" type="ORF">WN55_11114</name>
</gene>
<protein>
    <recommendedName>
        <fullName evidence="2">Single-stranded DNA-binding protein</fullName>
    </recommendedName>
</protein>
<dbReference type="EMBL" id="KQ434869">
    <property type="protein sequence ID" value="KZC09371.1"/>
    <property type="molecule type" value="Genomic_DNA"/>
</dbReference>
<evidence type="ECO:0000256" key="2">
    <source>
        <dbReference type="PIRNR" id="PIRNR002070"/>
    </source>
</evidence>
<dbReference type="OrthoDB" id="1078367at2759"/>
<sequence>MQSISGINIRGMCSDVKLEKTINQVTLLGRVGSEPQKKGNNEHPVVMFSLATHSNYKYGNGDFVQRTDWHRICIFKPSLRETVLNYLKRGQRILVIGKINYGEFKDLEGQTKASTAVIAEEVVFFQMA</sequence>
<dbReference type="NCBIfam" id="TIGR00621">
    <property type="entry name" value="ssb"/>
    <property type="match status" value="1"/>
</dbReference>
<evidence type="ECO:0000256" key="1">
    <source>
        <dbReference type="ARBA" id="ARBA00023125"/>
    </source>
</evidence>
<comment type="subcellular location">
    <subcellularLocation>
        <location evidence="2">Mitochondrion</location>
    </subcellularLocation>
</comment>
<dbReference type="PIRSF" id="PIRSF002070">
    <property type="entry name" value="SSB"/>
    <property type="match status" value="1"/>
</dbReference>
<reference evidence="3 4" key="1">
    <citation type="submission" date="2015-07" db="EMBL/GenBank/DDBJ databases">
        <title>The genome of Dufourea novaeangliae.</title>
        <authorList>
            <person name="Pan H."/>
            <person name="Kapheim K."/>
        </authorList>
    </citation>
    <scope>NUCLEOTIDE SEQUENCE [LARGE SCALE GENOMIC DNA]</scope>
    <source>
        <strain evidence="3">0120121106</strain>
        <tissue evidence="3">Whole body</tissue>
    </source>
</reference>
<dbReference type="FunFam" id="2.40.50.140:FF:000269">
    <property type="entry name" value="Single-stranded DNA-binding protein"/>
    <property type="match status" value="1"/>
</dbReference>
<dbReference type="GO" id="GO:0003697">
    <property type="term" value="F:single-stranded DNA binding"/>
    <property type="evidence" value="ECO:0007669"/>
    <property type="project" value="InterPro"/>
</dbReference>
<dbReference type="InterPro" id="IPR012340">
    <property type="entry name" value="NA-bd_OB-fold"/>
</dbReference>
<dbReference type="SUPFAM" id="SSF50249">
    <property type="entry name" value="Nucleic acid-binding proteins"/>
    <property type="match status" value="1"/>
</dbReference>
<dbReference type="InterPro" id="IPR011344">
    <property type="entry name" value="ssDNA-bd"/>
</dbReference>
<proteinExistence type="predicted"/>
<dbReference type="CDD" id="cd04496">
    <property type="entry name" value="SSB_OBF"/>
    <property type="match status" value="1"/>
</dbReference>
<dbReference type="GO" id="GO:0006264">
    <property type="term" value="P:mitochondrial DNA replication"/>
    <property type="evidence" value="ECO:0007669"/>
    <property type="project" value="TreeGrafter"/>
</dbReference>
<dbReference type="Proteomes" id="UP000076502">
    <property type="component" value="Unassembled WGS sequence"/>
</dbReference>
<dbReference type="PANTHER" id="PTHR10302:SF0">
    <property type="entry name" value="SINGLE-STRANDED DNA-BINDING PROTEIN, MITOCHONDRIAL"/>
    <property type="match status" value="1"/>
</dbReference>
<accession>A0A154PC24</accession>
<keyword evidence="4" id="KW-1185">Reference proteome</keyword>